<dbReference type="RefSeq" id="WP_289843076.1">
    <property type="nucleotide sequence ID" value="NZ_JARBJP010000012.1"/>
</dbReference>
<proteinExistence type="predicted"/>
<comment type="caution">
    <text evidence="1">The sequence shown here is derived from an EMBL/GenBank/DDBJ whole genome shotgun (WGS) entry which is preliminary data.</text>
</comment>
<evidence type="ECO:0000313" key="2">
    <source>
        <dbReference type="Proteomes" id="UP001176960"/>
    </source>
</evidence>
<organism evidence="1 2">
    <name type="scientific">Brytella acorum</name>
    <dbReference type="NCBI Taxonomy" id="2959299"/>
    <lineage>
        <taxon>Bacteria</taxon>
        <taxon>Pseudomonadati</taxon>
        <taxon>Pseudomonadota</taxon>
        <taxon>Alphaproteobacteria</taxon>
        <taxon>Acetobacterales</taxon>
        <taxon>Acetobacteraceae</taxon>
        <taxon>Brytella</taxon>
    </lineage>
</organism>
<name>A0AA35Y011_9PROT</name>
<protein>
    <submittedName>
        <fullName evidence="1">DUF4410 domain-containing protein</fullName>
    </submittedName>
</protein>
<dbReference type="InterPro" id="IPR025522">
    <property type="entry name" value="DUF4410"/>
</dbReference>
<dbReference type="Proteomes" id="UP001176960">
    <property type="component" value="Unassembled WGS sequence"/>
</dbReference>
<keyword evidence="2" id="KW-1185">Reference proteome</keyword>
<dbReference type="EMBL" id="CATKSH010000001">
    <property type="protein sequence ID" value="CAI9119204.1"/>
    <property type="molecule type" value="Genomic_DNA"/>
</dbReference>
<accession>A0AA35Y011</accession>
<gene>
    <name evidence="1" type="ORF">LMG32879_000017</name>
</gene>
<sequence length="264" mass="28149">MKSVFAFPAAITRQAFVFLHGGAQPKSAPLGDARCGRFLLLGLVLLLASCAGAQVRNPVAVTDAQSVAPIAVTVKTSLPRTAQNATRLDRNMQALATGLATRLEHSQIAAHPADAMPQTNGAELALVVDLGTLDAGNPWSRELVGFGAGKSCLQTHVILYDERGAKMTTLLDFTVVADSGAMPGVIVSAWNPIGFGIHSAHAISKELRSDGHEDADRTAMTIVGKITEYYRTNGWLPPDQPYEETVRGANHAFLLSRGENQRLR</sequence>
<dbReference type="Pfam" id="PF14366">
    <property type="entry name" value="DUF4410"/>
    <property type="match status" value="1"/>
</dbReference>
<dbReference type="AlphaFoldDB" id="A0AA35Y011"/>
<reference evidence="1" key="1">
    <citation type="submission" date="2023-03" db="EMBL/GenBank/DDBJ databases">
        <authorList>
            <person name="Cleenwerck I."/>
        </authorList>
    </citation>
    <scope>NUCLEOTIDE SEQUENCE</scope>
    <source>
        <strain evidence="1">LMG 32879</strain>
    </source>
</reference>
<evidence type="ECO:0000313" key="1">
    <source>
        <dbReference type="EMBL" id="CAI9119204.1"/>
    </source>
</evidence>